<proteinExistence type="predicted"/>
<keyword evidence="2" id="KW-1185">Reference proteome</keyword>
<protein>
    <submittedName>
        <fullName evidence="1">Uncharacterized protein</fullName>
    </submittedName>
</protein>
<reference evidence="1 2" key="1">
    <citation type="journal article" date="2010" name="J. Bacteriol.">
        <title>Complete genome sequence of the representative gamma-hexachlorocyclohexane-degrading bacterium Sphingobium japonicum UT26.</title>
        <authorList>
            <person name="Nagata Y."/>
            <person name="Ohtsubo Y."/>
            <person name="Endo R."/>
            <person name="Ichikawa N."/>
            <person name="Ankai A."/>
            <person name="Oguchi A."/>
            <person name="Fukui S."/>
            <person name="Fujita N."/>
            <person name="Tsuda M."/>
        </authorList>
    </citation>
    <scope>NUCLEOTIDE SEQUENCE [LARGE SCALE GENOMIC DNA]</scope>
    <source>
        <strain evidence="2">DSM 16413 / CCM 7287 / MTCC 6362 / UT26 / NBRC 101211 / UT26S</strain>
    </source>
</reference>
<sequence>MVWDFRRSRLHLMNGQFSNDIVSMIISLHEFVERYTGNAAVGEDTNYLVNNAGVVNNSLHYESGRGSYLPTNAATSESQVLLALGYIRAYEATGIPVFKERAIKYTDAYIGHYFPAYKLPQSVGEWRHHWVINGKYPFKVLSPVNSRDYQQSGSFDLVVNFTDGIGFIPHNAPAYGEDTARVYFAYGPVSTAKLVWNNVFAEVQAGTGEKYAVDWFIDDRKMKMDANGVELGTEPSETVGKIQLSSSYTGSLKVAHATRRGSTIPRNMGFDAWPMWRKLNIGESASAMDVELWHIELFKAMYDNTGDPTYLRAFNSASYSIISATALEPEDYYFKRNLISSKLFNHGIAYFSMSNTSMSYLYYIDQAGLNTITKDRETGSTMAELEIGQTGVFNRVSPETALNCEMIVNSPTGFCEISITTSDELGSGTETFRKTLLTNDPVDVIYKREFKLKSFYRTQRSDGSKFLTVNQAALIPESATTTSKIDYVFDIVDGYTTFNLPLDTSYCVVGFWTVTPGAIGMDTLSYRLNSGRAAVTIEDDDGWIWGKELDIGTAEWRQYTFNGADFTLWPYQNETGTPPSSFPSSLSFNSFSVVPIPSTGGANIDLYCYGELPTAFDLSAAMLTEVKIKVKSADEMFVKVGDVQAVNCLPISYKYSPGVVPFTTDRSAKDGTKYWRGTPYVAYQTPSVWALIGRIGYATQVLEFYKDSQDDYHDRTGLRGPFTQVYIWPKWDNVAYGQAEGFSANGPDPNTFWGGFQARSFNGAASLLFQMAKDGHAIPTELYEVVDDYAAFLVDFLTENDNRPPTLFPQDGSALPSTSYDEPHIAALHINALTALLRAGHSAADIVEARNRSIDYLNSFFVKSGDMAGSFSPFPEGRLFYGFWVGEIMRAMSESVLLEDQLLREAQSAEQVDIEIEFGEETSIALETGEVLAYNRIVIMPVTEMEFAGGATITTEAGDTFALE</sequence>
<dbReference type="EMBL" id="AP010803">
    <property type="protein sequence ID" value="BAI95697.1"/>
    <property type="molecule type" value="Genomic_DNA"/>
</dbReference>
<dbReference type="Proteomes" id="UP000007753">
    <property type="component" value="Chromosome 1"/>
</dbReference>
<dbReference type="eggNOG" id="COG3712">
    <property type="taxonomic scope" value="Bacteria"/>
</dbReference>
<evidence type="ECO:0000313" key="1">
    <source>
        <dbReference type="EMBL" id="BAI95697.1"/>
    </source>
</evidence>
<evidence type="ECO:0000313" key="2">
    <source>
        <dbReference type="Proteomes" id="UP000007753"/>
    </source>
</evidence>
<organism evidence="1 2">
    <name type="scientific">Sphingobium indicum (strain DSM 16413 / CCM 7287 / MTCC 6362 / UT26 / NBRC 101211 / UT26S)</name>
    <name type="common">Sphingobium japonicum</name>
    <dbReference type="NCBI Taxonomy" id="452662"/>
    <lineage>
        <taxon>Bacteria</taxon>
        <taxon>Pseudomonadati</taxon>
        <taxon>Pseudomonadota</taxon>
        <taxon>Alphaproteobacteria</taxon>
        <taxon>Sphingomonadales</taxon>
        <taxon>Sphingomonadaceae</taxon>
        <taxon>Sphingobium</taxon>
    </lineage>
</organism>
<gene>
    <name evidence="1" type="ordered locus">SJA_C1-08630</name>
</gene>
<dbReference type="KEGG" id="sjp:SJA_C1-08630"/>
<accession>D4YZB5</accession>
<dbReference type="HOGENOM" id="CLU_013050_0_0_5"/>
<dbReference type="AlphaFoldDB" id="D4YZB5"/>
<name>D4YZB5_SPHIU</name>